<feature type="region of interest" description="Disordered" evidence="10">
    <location>
        <begin position="1331"/>
        <end position="1370"/>
    </location>
</feature>
<feature type="compositionally biased region" description="Polar residues" evidence="10">
    <location>
        <begin position="145"/>
        <end position="159"/>
    </location>
</feature>
<feature type="region of interest" description="Disordered" evidence="10">
    <location>
        <begin position="1026"/>
        <end position="1045"/>
    </location>
</feature>
<feature type="region of interest" description="Disordered" evidence="10">
    <location>
        <begin position="118"/>
        <end position="159"/>
    </location>
</feature>
<feature type="compositionally biased region" description="Polar residues" evidence="10">
    <location>
        <begin position="1436"/>
        <end position="1455"/>
    </location>
</feature>
<keyword evidence="6" id="KW-0949">S-adenosyl-L-methionine</keyword>
<comment type="subcellular location">
    <subcellularLocation>
        <location evidence="2">Chromosome</location>
    </subcellularLocation>
    <subcellularLocation>
        <location evidence="1">Nucleus</location>
    </subcellularLocation>
</comment>
<dbReference type="Pfam" id="PF00856">
    <property type="entry name" value="SET"/>
    <property type="match status" value="1"/>
</dbReference>
<keyword evidence="8" id="KW-0539">Nucleus</keyword>
<dbReference type="OrthoDB" id="6627536at2759"/>
<feature type="compositionally biased region" description="Polar residues" evidence="10">
    <location>
        <begin position="581"/>
        <end position="596"/>
    </location>
</feature>
<dbReference type="Gene3D" id="2.170.270.10">
    <property type="entry name" value="SET domain"/>
    <property type="match status" value="1"/>
</dbReference>
<evidence type="ECO:0000256" key="4">
    <source>
        <dbReference type="ARBA" id="ARBA00022603"/>
    </source>
</evidence>
<sequence>MHLPSRPNSLLLVSPRCGLAKDNLDNAAGLLRLVDRTYSREEFGWYNVPTGSNHSGLSGVVAGGADDLRRANMTTALTKTILATPETDLDHVHSSISSSAVGPGSRLRGSLVHRKVLQSSSGDTAVQTSTAGRRVSRLRAERGTTVDSEGSNDASTSSSVSCGRRRLEFVDLSDYDDVLCDILLDSVYLGFRTHKMNGEYYGVPEQGHARLSKSGSEGQRQRPAGIDRTRIDSDALAAVVVDIVRDQILENKSIDSASTALMKCLIGPASIKCDGAPSSVIKRSFQAFRPFFEGRSRDQLEDFRDHAKRYLGMYHPAAGYEIAQTSRYKSSGKVEACIIATREFNAGDQIPHCTGVIAELDEDDEEYLVNRDFSVMFSTKKDCMCLFLGPARFVNHDCDPNCKFILLNERANLICFKVLRDIKVGEELTTFYGSNYFGEDNKECLCETCERLQKGGFTPADSLSGVLGDDEYEKPIVAKLRRNQARTQTWSYYRNVFAGIDFGDKGNGSDVDMDGSAKCGTCGGELTEDDLAAPHFRTSKNAPTGAKTLGSKECQRCVRHMRIFGVKWPTRKTKKGRLPNLLTNMIEKSTGINPRSGSRRKSSGTPATSRISGKLPSQAIEGRGRSRSRSVMTSEDSDGQKERRSTSVSLNSSRLQAVEAADGLRDDLGSDILDSIRRARRTKRQEGKYFEMLHGPETKRKRDAAIQKREEVAKVPGKLVPDLDQVHAVFVYPDDAAYPYWWPAMVVPISEIDESMPEVERPNQRIVSYFENHSFSAVDPQEIRLFIPDEEPYLTFSKIPGFGNDKAVKKALRFIETGTCKGWHWKKWGLSAKLKTDDANGKKRSGKSVRKSDPGSLRRAVHNSREYSEGPAALISGSESEARISRRRRGGRAAETSGKNKSASATPPELESVDQAQDNVSDGPLPVLRTVPRRLRSSLQMGASNHGRISDVASIDGGDFHGEELVDVEGISDSATPADEEHATFESADVSASGLIISDVARDTISAEQTGSSFIAENKALCTVSPSKQSDGLFPETLSSDEEEEEDEVVLVHVKTLSQRWDGLAARGRFRDVMNSPFTQFAPILAKHASRRPARVSTAQTLEPSQPVDESTMLTAAGRQVLPNVLRRLTLHDHDNKGPGGDDVLSTFTVYQSRKPAVATESCPVRNSPEGRFALQKDGNDGDVPCSGDMALAHNIRCTQSRPFQIDQLSTSSQYMTERTSSQNQPCYRRGDWVIAEIDVKWYVARIVDIAVNDESYLLHFWGKPVSAEKWVSSLFMRPLKERVVAKMQPECADGFQTCQVEQELDRIWDSMSSAVPASGCDRGLINVSTGSSGKQRSRFCDGTLVSPQQSGRNDSDGPHRDLTKCSGRQESLDRKLKNITAADVLWTRGDYGFAKNPRNRAIRWRPSTAYAQYLRKWQQRPEKASSDSEDEDVRFTQTRSNQYRCRSRSVSSASDDGRCARSKRLRHSSREQYGNSSIPGKSQGRTADESPYVIPPTCLQGGVQPRDKARICRFYSGHPKSCKYGERCWNRHLEPNDSINPGTHHRMSSGRAQEDLMESDSAVLNIEACFPLSHGTEPNTPSRLSKLTAVNVADAPAAFPVALLIPECTDVIDPRTSTAFGPGYVPNPGPIAVQNGNISACNDSPIKEDRYEKNKQVFYQAVPEIDPDQEVSTYLTQVPEAPTEVEIHNPGNHNTCVPFTTTALNEHHDDKATRPASSHLPGELAMNSGKQCDTGSWTVALDASLRLPQDAYIESSKLANIPCQISGRDPTGSSPLHAGPWSAYTSSHSNTLTVGAPRESVSFCTPCTPPGTRPILLPDRKRANSTKSSIPRAVVGSPTPVRYHGISYSVPPRLQLPHDYMDVSGGQLEHRRKSSETGCGGGHKRRKTEVYLEELSFATLPSPRTDTPSIRHKKAIIQINCESALFSPVEAPISSMVHDASESKLDFLTRDQELKLLDSPGRMCYRGMTRRQIDTPMEDDDASTSRKTIGALPNLTSQSDGNDPDVPEDNVALSSKMDANVADTRDTVNAHTPSQSVLHGDHRGSVRRKRGSTLEIVIDVSDRPKHYTRALV</sequence>
<organism evidence="13 14">
    <name type="scientific">Spizellomyces punctatus (strain DAOM BR117)</name>
    <dbReference type="NCBI Taxonomy" id="645134"/>
    <lineage>
        <taxon>Eukaryota</taxon>
        <taxon>Fungi</taxon>
        <taxon>Fungi incertae sedis</taxon>
        <taxon>Chytridiomycota</taxon>
        <taxon>Chytridiomycota incertae sedis</taxon>
        <taxon>Chytridiomycetes</taxon>
        <taxon>Spizellomycetales</taxon>
        <taxon>Spizellomycetaceae</taxon>
        <taxon>Spizellomyces</taxon>
    </lineage>
</organism>
<evidence type="ECO:0000256" key="7">
    <source>
        <dbReference type="ARBA" id="ARBA00022853"/>
    </source>
</evidence>
<evidence type="ECO:0000259" key="12">
    <source>
        <dbReference type="PROSITE" id="PS50280"/>
    </source>
</evidence>
<gene>
    <name evidence="13" type="ORF">SPPG_09168</name>
</gene>
<dbReference type="STRING" id="645134.A0A0L0HJB0"/>
<feature type="compositionally biased region" description="Basic and acidic residues" evidence="10">
    <location>
        <begin position="1354"/>
        <end position="1364"/>
    </location>
</feature>
<dbReference type="InterPro" id="IPR039977">
    <property type="entry name" value="Suv4-20/Set9"/>
</dbReference>
<evidence type="ECO:0000256" key="6">
    <source>
        <dbReference type="ARBA" id="ARBA00022691"/>
    </source>
</evidence>
<evidence type="ECO:0000256" key="10">
    <source>
        <dbReference type="SAM" id="MobiDB-lite"/>
    </source>
</evidence>
<keyword evidence="9" id="KW-0863">Zinc-finger</keyword>
<dbReference type="PANTHER" id="PTHR12977:SF4">
    <property type="entry name" value="HISTONE-LYSINE N-METHYLTRANSFERASE KMT5B"/>
    <property type="match status" value="1"/>
</dbReference>
<dbReference type="Proteomes" id="UP000053201">
    <property type="component" value="Unassembled WGS sequence"/>
</dbReference>
<feature type="domain" description="C3H1-type" evidence="11">
    <location>
        <begin position="1507"/>
        <end position="1536"/>
    </location>
</feature>
<name>A0A0L0HJB0_SPIPD</name>
<feature type="region of interest" description="Disordered" evidence="10">
    <location>
        <begin position="2027"/>
        <end position="2049"/>
    </location>
</feature>
<dbReference type="PROSITE" id="PS50280">
    <property type="entry name" value="SET"/>
    <property type="match status" value="1"/>
</dbReference>
<dbReference type="InterPro" id="IPR001214">
    <property type="entry name" value="SET_dom"/>
</dbReference>
<keyword evidence="3" id="KW-0158">Chromosome</keyword>
<feature type="region of interest" description="Disordered" evidence="10">
    <location>
        <begin position="836"/>
        <end position="928"/>
    </location>
</feature>
<evidence type="ECO:0000256" key="2">
    <source>
        <dbReference type="ARBA" id="ARBA00004286"/>
    </source>
</evidence>
<dbReference type="CDD" id="cd05162">
    <property type="entry name" value="PWWP"/>
    <property type="match status" value="1"/>
</dbReference>
<protein>
    <recommendedName>
        <fullName evidence="15">SET domain-containing protein</fullName>
    </recommendedName>
</protein>
<dbReference type="PROSITE" id="PS50103">
    <property type="entry name" value="ZF_C3H1"/>
    <property type="match status" value="1"/>
</dbReference>
<dbReference type="InterPro" id="IPR046341">
    <property type="entry name" value="SET_dom_sf"/>
</dbReference>
<evidence type="ECO:0000256" key="8">
    <source>
        <dbReference type="ARBA" id="ARBA00023242"/>
    </source>
</evidence>
<keyword evidence="7" id="KW-0156">Chromatin regulator</keyword>
<evidence type="ECO:0000313" key="14">
    <source>
        <dbReference type="Proteomes" id="UP000053201"/>
    </source>
</evidence>
<dbReference type="Gene3D" id="2.30.30.140">
    <property type="match status" value="1"/>
</dbReference>
<dbReference type="InterPro" id="IPR000571">
    <property type="entry name" value="Znf_CCCH"/>
</dbReference>
<dbReference type="InParanoid" id="A0A0L0HJB0"/>
<keyword evidence="5" id="KW-0808">Transferase</keyword>
<dbReference type="GO" id="GO:0008270">
    <property type="term" value="F:zinc ion binding"/>
    <property type="evidence" value="ECO:0007669"/>
    <property type="project" value="UniProtKB-KW"/>
</dbReference>
<keyword evidence="14" id="KW-1185">Reference proteome</keyword>
<reference evidence="13 14" key="1">
    <citation type="submission" date="2009-08" db="EMBL/GenBank/DDBJ databases">
        <title>The Genome Sequence of Spizellomyces punctatus strain DAOM BR117.</title>
        <authorList>
            <consortium name="The Broad Institute Genome Sequencing Platform"/>
            <person name="Russ C."/>
            <person name="Cuomo C."/>
            <person name="Shea T."/>
            <person name="Young S.K."/>
            <person name="Zeng Q."/>
            <person name="Koehrsen M."/>
            <person name="Haas B."/>
            <person name="Borodovsky M."/>
            <person name="Guigo R."/>
            <person name="Alvarado L."/>
            <person name="Berlin A."/>
            <person name="Bochicchio J."/>
            <person name="Borenstein D."/>
            <person name="Chapman S."/>
            <person name="Chen Z."/>
            <person name="Engels R."/>
            <person name="Freedman E."/>
            <person name="Gellesch M."/>
            <person name="Goldberg J."/>
            <person name="Griggs A."/>
            <person name="Gujja S."/>
            <person name="Heiman D."/>
            <person name="Hepburn T."/>
            <person name="Howarth C."/>
            <person name="Jen D."/>
            <person name="Larson L."/>
            <person name="Lewis B."/>
            <person name="Mehta T."/>
            <person name="Park D."/>
            <person name="Pearson M."/>
            <person name="Roberts A."/>
            <person name="Saif S."/>
            <person name="Shenoy N."/>
            <person name="Sisk P."/>
            <person name="Stolte C."/>
            <person name="Sykes S."/>
            <person name="Thomson T."/>
            <person name="Walk T."/>
            <person name="White J."/>
            <person name="Yandava C."/>
            <person name="Burger G."/>
            <person name="Gray M.W."/>
            <person name="Holland P.W.H."/>
            <person name="King N."/>
            <person name="Lang F.B.F."/>
            <person name="Roger A.J."/>
            <person name="Ruiz-Trillo I."/>
            <person name="Lander E."/>
            <person name="Nusbaum C."/>
        </authorList>
    </citation>
    <scope>NUCLEOTIDE SEQUENCE [LARGE SCALE GENOMIC DNA]</scope>
    <source>
        <strain evidence="13 14">DAOM BR117</strain>
    </source>
</reference>
<feature type="region of interest" description="Disordered" evidence="10">
    <location>
        <begin position="575"/>
        <end position="654"/>
    </location>
</feature>
<dbReference type="Gene3D" id="1.10.10.1700">
    <property type="entry name" value="Histone-lysine N-methyltransferase"/>
    <property type="match status" value="1"/>
</dbReference>
<dbReference type="SUPFAM" id="SSF82199">
    <property type="entry name" value="SET domain"/>
    <property type="match status" value="1"/>
</dbReference>
<keyword evidence="9" id="KW-0862">Zinc</keyword>
<accession>A0A0L0HJB0</accession>
<dbReference type="VEuPathDB" id="FungiDB:SPPG_09168"/>
<dbReference type="GO" id="GO:0042799">
    <property type="term" value="F:histone H4K20 methyltransferase activity"/>
    <property type="evidence" value="ECO:0007669"/>
    <property type="project" value="TreeGrafter"/>
</dbReference>
<feature type="zinc finger region" description="C3H1-type" evidence="9">
    <location>
        <begin position="1507"/>
        <end position="1536"/>
    </location>
</feature>
<evidence type="ECO:0008006" key="15">
    <source>
        <dbReference type="Google" id="ProtNLM"/>
    </source>
</evidence>
<evidence type="ECO:0000256" key="3">
    <source>
        <dbReference type="ARBA" id="ARBA00022454"/>
    </source>
</evidence>
<dbReference type="GO" id="GO:0032259">
    <property type="term" value="P:methylation"/>
    <property type="evidence" value="ECO:0007669"/>
    <property type="project" value="UniProtKB-KW"/>
</dbReference>
<evidence type="ECO:0000313" key="13">
    <source>
        <dbReference type="EMBL" id="KND00924.1"/>
    </source>
</evidence>
<feature type="region of interest" description="Disordered" evidence="10">
    <location>
        <begin position="1814"/>
        <end position="1837"/>
    </location>
</feature>
<feature type="compositionally biased region" description="Polar residues" evidence="10">
    <location>
        <begin position="1472"/>
        <end position="1486"/>
    </location>
</feature>
<evidence type="ECO:0000259" key="11">
    <source>
        <dbReference type="PROSITE" id="PS50103"/>
    </source>
</evidence>
<dbReference type="RefSeq" id="XP_016608963.1">
    <property type="nucleotide sequence ID" value="XM_016757325.1"/>
</dbReference>
<proteinExistence type="predicted"/>
<evidence type="ECO:0000256" key="5">
    <source>
        <dbReference type="ARBA" id="ARBA00022679"/>
    </source>
</evidence>
<dbReference type="SUPFAM" id="SSF63748">
    <property type="entry name" value="Tudor/PWWP/MBT"/>
    <property type="match status" value="1"/>
</dbReference>
<feature type="region of interest" description="Disordered" evidence="10">
    <location>
        <begin position="1420"/>
        <end position="1494"/>
    </location>
</feature>
<feature type="domain" description="SET" evidence="12">
    <location>
        <begin position="318"/>
        <end position="433"/>
    </location>
</feature>
<keyword evidence="4" id="KW-0489">Methyltransferase</keyword>
<evidence type="ECO:0000256" key="1">
    <source>
        <dbReference type="ARBA" id="ARBA00004123"/>
    </source>
</evidence>
<dbReference type="PANTHER" id="PTHR12977">
    <property type="entry name" value="SUPPRESSOR OF VARIEGATION 4-20-RELATED"/>
    <property type="match status" value="1"/>
</dbReference>
<dbReference type="EMBL" id="KQ257455">
    <property type="protein sequence ID" value="KND00924.1"/>
    <property type="molecule type" value="Genomic_DNA"/>
</dbReference>
<evidence type="ECO:0000256" key="9">
    <source>
        <dbReference type="PROSITE-ProRule" id="PRU00723"/>
    </source>
</evidence>
<dbReference type="GO" id="GO:0005694">
    <property type="term" value="C:chromosome"/>
    <property type="evidence" value="ECO:0007669"/>
    <property type="project" value="UniProtKB-SubCell"/>
</dbReference>
<feature type="compositionally biased region" description="Polar residues" evidence="10">
    <location>
        <begin position="118"/>
        <end position="131"/>
    </location>
</feature>
<dbReference type="GeneID" id="27692293"/>
<dbReference type="eggNOG" id="KOG2589">
    <property type="taxonomic scope" value="Eukaryota"/>
</dbReference>
<dbReference type="InterPro" id="IPR041938">
    <property type="entry name" value="Hist-Lys_N-MTase_N"/>
</dbReference>
<dbReference type="SMART" id="SM00317">
    <property type="entry name" value="SET"/>
    <property type="match status" value="1"/>
</dbReference>
<keyword evidence="9" id="KW-0479">Metal-binding</keyword>
<dbReference type="GO" id="GO:0005634">
    <property type="term" value="C:nucleus"/>
    <property type="evidence" value="ECO:0007669"/>
    <property type="project" value="UniProtKB-SubCell"/>
</dbReference>
<dbReference type="CDD" id="cd10524">
    <property type="entry name" value="SET_Suv4-20-like"/>
    <property type="match status" value="1"/>
</dbReference>